<dbReference type="Gene3D" id="3.40.1090.10">
    <property type="entry name" value="Cytosolic phospholipase A2 catalytic domain"/>
    <property type="match status" value="2"/>
</dbReference>
<dbReference type="InterPro" id="IPR045943">
    <property type="entry name" value="DUF6363"/>
</dbReference>
<keyword evidence="3 4" id="KW-0443">Lipid metabolism</keyword>
<dbReference type="HOGENOM" id="CLU_048271_1_0_9"/>
<dbReference type="STRING" id="768710.DesyoDRAFT_4249"/>
<sequence length="298" mass="34316">MVVCSMENIGLVLEGGGMRGLYTCGVLEYFMENDLYFNYVIGVSAGACNAASYISRQPGRNEKVIIGFIKDWRYMSFRSLLLSKSYFGMDFIFDEIPNKHVPFDFKTFYKSPGVFLVGTTDCRTGKPMYLNKDDLGKQFQALRASASLPMLSPIVNYKGYELLDGGISDSIPIRKSIQDGNTKNIIVLTRNKGYRKRPGRFTALLKFKYKNYPHLIETMLNRYKNYNETLDYIEHLENQGKAVVIRPTQELEVDRLEKDPQKLYRLLHQGYEDTKSSYQQIREFIAGISLSDIKKQPR</sequence>
<feature type="active site" description="Proton acceptor" evidence="4">
    <location>
        <position position="164"/>
    </location>
</feature>
<evidence type="ECO:0000256" key="3">
    <source>
        <dbReference type="ARBA" id="ARBA00023098"/>
    </source>
</evidence>
<dbReference type="InterPro" id="IPR037483">
    <property type="entry name" value="YjjU-like"/>
</dbReference>
<feature type="domain" description="PNPLA" evidence="5">
    <location>
        <begin position="11"/>
        <end position="177"/>
    </location>
</feature>
<gene>
    <name evidence="6" type="ORF">DesyoDRAFT_4249</name>
</gene>
<reference evidence="6 7" key="1">
    <citation type="submission" date="2011-11" db="EMBL/GenBank/DDBJ databases">
        <title>The Noncontiguous Finished genome of Desulfosporosinus youngiae DSM 17734.</title>
        <authorList>
            <consortium name="US DOE Joint Genome Institute (JGI-PGF)"/>
            <person name="Lucas S."/>
            <person name="Han J."/>
            <person name="Lapidus A."/>
            <person name="Cheng J.-F."/>
            <person name="Goodwin L."/>
            <person name="Pitluck S."/>
            <person name="Peters L."/>
            <person name="Ovchinnikova G."/>
            <person name="Lu M."/>
            <person name="Land M.L."/>
            <person name="Hauser L."/>
            <person name="Pester M."/>
            <person name="Spring S."/>
            <person name="Ollivier B."/>
            <person name="Rattei T."/>
            <person name="Klenk H.-P."/>
            <person name="Wagner M."/>
            <person name="Loy A."/>
            <person name="Woyke T.J."/>
        </authorList>
    </citation>
    <scope>NUCLEOTIDE SEQUENCE [LARGE SCALE GENOMIC DNA]</scope>
    <source>
        <strain evidence="6 7">DSM 17734</strain>
    </source>
</reference>
<dbReference type="GO" id="GO:0016042">
    <property type="term" value="P:lipid catabolic process"/>
    <property type="evidence" value="ECO:0007669"/>
    <property type="project" value="UniProtKB-UniRule"/>
</dbReference>
<dbReference type="Pfam" id="PF19890">
    <property type="entry name" value="DUF6363"/>
    <property type="match status" value="1"/>
</dbReference>
<feature type="short sequence motif" description="GXSXG" evidence="4">
    <location>
        <begin position="42"/>
        <end position="46"/>
    </location>
</feature>
<proteinExistence type="predicted"/>
<feature type="active site" description="Nucleophile" evidence="4">
    <location>
        <position position="44"/>
    </location>
</feature>
<evidence type="ECO:0000256" key="4">
    <source>
        <dbReference type="PROSITE-ProRule" id="PRU01161"/>
    </source>
</evidence>
<evidence type="ECO:0000256" key="2">
    <source>
        <dbReference type="ARBA" id="ARBA00022963"/>
    </source>
</evidence>
<evidence type="ECO:0000256" key="1">
    <source>
        <dbReference type="ARBA" id="ARBA00022801"/>
    </source>
</evidence>
<keyword evidence="1 4" id="KW-0378">Hydrolase</keyword>
<dbReference type="InterPro" id="IPR050301">
    <property type="entry name" value="NTE"/>
</dbReference>
<dbReference type="GO" id="GO:0016787">
    <property type="term" value="F:hydrolase activity"/>
    <property type="evidence" value="ECO:0007669"/>
    <property type="project" value="UniProtKB-UniRule"/>
</dbReference>
<dbReference type="AlphaFoldDB" id="H5XXK0"/>
<dbReference type="SUPFAM" id="SSF52151">
    <property type="entry name" value="FabD/lysophospholipase-like"/>
    <property type="match status" value="1"/>
</dbReference>
<evidence type="ECO:0000259" key="5">
    <source>
        <dbReference type="PROSITE" id="PS51635"/>
    </source>
</evidence>
<dbReference type="Proteomes" id="UP000005104">
    <property type="component" value="Chromosome"/>
</dbReference>
<feature type="short sequence motif" description="GXGXXG" evidence="4">
    <location>
        <begin position="15"/>
        <end position="20"/>
    </location>
</feature>
<dbReference type="PANTHER" id="PTHR14226:SF25">
    <property type="entry name" value="PHOSPHOESTERASE"/>
    <property type="match status" value="1"/>
</dbReference>
<dbReference type="InterPro" id="IPR016035">
    <property type="entry name" value="Acyl_Trfase/lysoPLipase"/>
</dbReference>
<dbReference type="eggNOG" id="COG4667">
    <property type="taxonomic scope" value="Bacteria"/>
</dbReference>
<dbReference type="PROSITE" id="PS51635">
    <property type="entry name" value="PNPLA"/>
    <property type="match status" value="1"/>
</dbReference>
<dbReference type="Pfam" id="PF01734">
    <property type="entry name" value="Patatin"/>
    <property type="match status" value="1"/>
</dbReference>
<dbReference type="InterPro" id="IPR002641">
    <property type="entry name" value="PNPLA_dom"/>
</dbReference>
<organism evidence="6 7">
    <name type="scientific">Desulfosporosinus youngiae DSM 17734</name>
    <dbReference type="NCBI Taxonomy" id="768710"/>
    <lineage>
        <taxon>Bacteria</taxon>
        <taxon>Bacillati</taxon>
        <taxon>Bacillota</taxon>
        <taxon>Clostridia</taxon>
        <taxon>Eubacteriales</taxon>
        <taxon>Desulfitobacteriaceae</taxon>
        <taxon>Desulfosporosinus</taxon>
    </lineage>
</organism>
<dbReference type="CDD" id="cd07208">
    <property type="entry name" value="Pat_hypo_Ecoli_yjju_like"/>
    <property type="match status" value="1"/>
</dbReference>
<dbReference type="PANTHER" id="PTHR14226">
    <property type="entry name" value="NEUROPATHY TARGET ESTERASE/SWISS CHEESE D.MELANOGASTER"/>
    <property type="match status" value="1"/>
</dbReference>
<dbReference type="EMBL" id="CM001441">
    <property type="protein sequence ID" value="EHQ91206.1"/>
    <property type="molecule type" value="Genomic_DNA"/>
</dbReference>
<evidence type="ECO:0000313" key="6">
    <source>
        <dbReference type="EMBL" id="EHQ91206.1"/>
    </source>
</evidence>
<accession>H5XXK0</accession>
<feature type="short sequence motif" description="DGA/G" evidence="4">
    <location>
        <begin position="164"/>
        <end position="166"/>
    </location>
</feature>
<protein>
    <submittedName>
        <fullName evidence="6">Putative esterase of the alpha-beta hydrolase superfamily</fullName>
    </submittedName>
</protein>
<keyword evidence="2 4" id="KW-0442">Lipid degradation</keyword>
<keyword evidence="7" id="KW-1185">Reference proteome</keyword>
<name>H5XXK0_9FIRM</name>
<evidence type="ECO:0000313" key="7">
    <source>
        <dbReference type="Proteomes" id="UP000005104"/>
    </source>
</evidence>